<accession>A0AAN6JN85</accession>
<dbReference type="FunFam" id="1.20.1260.100:FF:000001">
    <property type="entry name" value="translocator protein 2"/>
    <property type="match status" value="1"/>
</dbReference>
<gene>
    <name evidence="8" type="ORF">OC842_000313</name>
</gene>
<evidence type="ECO:0000256" key="7">
    <source>
        <dbReference type="SAM" id="Phobius"/>
    </source>
</evidence>
<dbReference type="Proteomes" id="UP001176521">
    <property type="component" value="Unassembled WGS sequence"/>
</dbReference>
<dbReference type="GO" id="GO:0033013">
    <property type="term" value="P:tetrapyrrole metabolic process"/>
    <property type="evidence" value="ECO:0007669"/>
    <property type="project" value="UniProtKB-ARBA"/>
</dbReference>
<comment type="caution">
    <text evidence="8">The sequence shown here is derived from an EMBL/GenBank/DDBJ whole genome shotgun (WGS) entry which is preliminary data.</text>
</comment>
<feature type="region of interest" description="Disordered" evidence="6">
    <location>
        <begin position="186"/>
        <end position="214"/>
    </location>
</feature>
<feature type="transmembrane region" description="Helical" evidence="7">
    <location>
        <begin position="114"/>
        <end position="138"/>
    </location>
</feature>
<dbReference type="InterPro" id="IPR004307">
    <property type="entry name" value="TspO_MBR"/>
</dbReference>
<dbReference type="AlphaFoldDB" id="A0AAN6JN85"/>
<feature type="transmembrane region" description="Helical" evidence="7">
    <location>
        <begin position="16"/>
        <end position="37"/>
    </location>
</feature>
<evidence type="ECO:0000256" key="4">
    <source>
        <dbReference type="ARBA" id="ARBA00022989"/>
    </source>
</evidence>
<evidence type="ECO:0000256" key="3">
    <source>
        <dbReference type="ARBA" id="ARBA00022692"/>
    </source>
</evidence>
<organism evidence="8 9">
    <name type="scientific">Tilletia horrida</name>
    <dbReference type="NCBI Taxonomy" id="155126"/>
    <lineage>
        <taxon>Eukaryota</taxon>
        <taxon>Fungi</taxon>
        <taxon>Dikarya</taxon>
        <taxon>Basidiomycota</taxon>
        <taxon>Ustilaginomycotina</taxon>
        <taxon>Exobasidiomycetes</taxon>
        <taxon>Tilletiales</taxon>
        <taxon>Tilletiaceae</taxon>
        <taxon>Tilletia</taxon>
    </lineage>
</organism>
<evidence type="ECO:0008006" key="10">
    <source>
        <dbReference type="Google" id="ProtNLM"/>
    </source>
</evidence>
<keyword evidence="4 7" id="KW-1133">Transmembrane helix</keyword>
<dbReference type="GO" id="GO:0005741">
    <property type="term" value="C:mitochondrial outer membrane"/>
    <property type="evidence" value="ECO:0007669"/>
    <property type="project" value="TreeGrafter"/>
</dbReference>
<name>A0AAN6JN85_9BASI</name>
<evidence type="ECO:0000256" key="2">
    <source>
        <dbReference type="ARBA" id="ARBA00007524"/>
    </source>
</evidence>
<dbReference type="CDD" id="cd15904">
    <property type="entry name" value="TSPO_MBR"/>
    <property type="match status" value="1"/>
</dbReference>
<feature type="transmembrane region" description="Helical" evidence="7">
    <location>
        <begin position="150"/>
        <end position="172"/>
    </location>
</feature>
<proteinExistence type="inferred from homology"/>
<evidence type="ECO:0000256" key="1">
    <source>
        <dbReference type="ARBA" id="ARBA00004141"/>
    </source>
</evidence>
<dbReference type="PANTHER" id="PTHR10057">
    <property type="entry name" value="PERIPHERAL-TYPE BENZODIAZEPINE RECEPTOR"/>
    <property type="match status" value="1"/>
</dbReference>
<evidence type="ECO:0000313" key="9">
    <source>
        <dbReference type="Proteomes" id="UP001176521"/>
    </source>
</evidence>
<protein>
    <recommendedName>
        <fullName evidence="10">TspO/MBR-related protein</fullName>
    </recommendedName>
</protein>
<keyword evidence="9" id="KW-1185">Reference proteome</keyword>
<evidence type="ECO:0000313" key="8">
    <source>
        <dbReference type="EMBL" id="KAK0540745.1"/>
    </source>
</evidence>
<dbReference type="Pfam" id="PF03073">
    <property type="entry name" value="TspO_MBR"/>
    <property type="match status" value="1"/>
</dbReference>
<dbReference type="InterPro" id="IPR038330">
    <property type="entry name" value="TspO/MBR-related_sf"/>
</dbReference>
<comment type="similarity">
    <text evidence="2">Belongs to the TspO/BZRP family.</text>
</comment>
<keyword evidence="3 7" id="KW-0812">Transmembrane</keyword>
<keyword evidence="5 7" id="KW-0472">Membrane</keyword>
<reference evidence="8" key="1">
    <citation type="journal article" date="2023" name="PhytoFront">
        <title>Draft Genome Resources of Seven Strains of Tilletia horrida, Causal Agent of Kernel Smut of Rice.</title>
        <authorList>
            <person name="Khanal S."/>
            <person name="Antony Babu S."/>
            <person name="Zhou X.G."/>
        </authorList>
    </citation>
    <scope>NUCLEOTIDE SEQUENCE</scope>
    <source>
        <strain evidence="8">TX3</strain>
    </source>
</reference>
<dbReference type="Gene3D" id="1.20.1260.100">
    <property type="entry name" value="TspO/MBR protein"/>
    <property type="match status" value="1"/>
</dbReference>
<dbReference type="PANTHER" id="PTHR10057:SF0">
    <property type="entry name" value="TRANSLOCATOR PROTEIN"/>
    <property type="match status" value="1"/>
</dbReference>
<dbReference type="EMBL" id="JAPDMQ010000008">
    <property type="protein sequence ID" value="KAK0540745.1"/>
    <property type="molecule type" value="Genomic_DNA"/>
</dbReference>
<sequence>MANLPPLLIDIPRNPVFAVGLPLGLGVATGFLTRRGAHSTDSLWYKSLKKPSFQPPPQAFGIVWPLLYLSMGYASHLTVRALDRTPPGLGRDQAKLSLTLYYVQLALNMAWSPLMFAAGSLSASLGGILALDAAAAAWTANLRKTSKDAALLTLPYLGWLAYATAINASIWYQNGGSDSIDKLVGKAKKGGDKAGKEAEKAKDKAKDAVDELKK</sequence>
<feature type="transmembrane region" description="Helical" evidence="7">
    <location>
        <begin position="58"/>
        <end position="79"/>
    </location>
</feature>
<evidence type="ECO:0000256" key="5">
    <source>
        <dbReference type="ARBA" id="ARBA00023136"/>
    </source>
</evidence>
<comment type="subcellular location">
    <subcellularLocation>
        <location evidence="1">Membrane</location>
        <topology evidence="1">Multi-pass membrane protein</topology>
    </subcellularLocation>
</comment>
<evidence type="ECO:0000256" key="6">
    <source>
        <dbReference type="SAM" id="MobiDB-lite"/>
    </source>
</evidence>